<reference evidence="1" key="1">
    <citation type="submission" date="2018-02" db="EMBL/GenBank/DDBJ databases">
        <title>Rhizophora mucronata_Transcriptome.</title>
        <authorList>
            <person name="Meera S.P."/>
            <person name="Sreeshan A."/>
            <person name="Augustine A."/>
        </authorList>
    </citation>
    <scope>NUCLEOTIDE SEQUENCE</scope>
    <source>
        <tissue evidence="1">Leaf</tissue>
    </source>
</reference>
<sequence length="32" mass="3605">MMSTVSLLMRRMSLGLTVRLLHCDPRVTGSRS</sequence>
<proteinExistence type="predicted"/>
<accession>A0A2P2N3W4</accession>
<dbReference type="AlphaFoldDB" id="A0A2P2N3W4"/>
<dbReference type="EMBL" id="GGEC01056685">
    <property type="protein sequence ID" value="MBX37169.1"/>
    <property type="molecule type" value="Transcribed_RNA"/>
</dbReference>
<name>A0A2P2N3W4_RHIMU</name>
<organism evidence="1">
    <name type="scientific">Rhizophora mucronata</name>
    <name type="common">Asiatic mangrove</name>
    <dbReference type="NCBI Taxonomy" id="61149"/>
    <lineage>
        <taxon>Eukaryota</taxon>
        <taxon>Viridiplantae</taxon>
        <taxon>Streptophyta</taxon>
        <taxon>Embryophyta</taxon>
        <taxon>Tracheophyta</taxon>
        <taxon>Spermatophyta</taxon>
        <taxon>Magnoliopsida</taxon>
        <taxon>eudicotyledons</taxon>
        <taxon>Gunneridae</taxon>
        <taxon>Pentapetalae</taxon>
        <taxon>rosids</taxon>
        <taxon>fabids</taxon>
        <taxon>Malpighiales</taxon>
        <taxon>Rhizophoraceae</taxon>
        <taxon>Rhizophora</taxon>
    </lineage>
</organism>
<protein>
    <submittedName>
        <fullName evidence="1">Uncharacterized protein</fullName>
    </submittedName>
</protein>
<evidence type="ECO:0000313" key="1">
    <source>
        <dbReference type="EMBL" id="MBX37169.1"/>
    </source>
</evidence>